<reference evidence="1" key="1">
    <citation type="submission" date="2014-05" db="EMBL/GenBank/DDBJ databases">
        <authorList>
            <person name="Chronopoulou M."/>
        </authorList>
    </citation>
    <scope>NUCLEOTIDE SEQUENCE</scope>
    <source>
        <tissue evidence="1">Whole organism</tissue>
    </source>
</reference>
<evidence type="ECO:0000313" key="1">
    <source>
        <dbReference type="EMBL" id="CDW37385.1"/>
    </source>
</evidence>
<dbReference type="EMBL" id="HACA01020024">
    <property type="protein sequence ID" value="CDW37385.1"/>
    <property type="molecule type" value="Transcribed_RNA"/>
</dbReference>
<dbReference type="AlphaFoldDB" id="A0A0K2UH37"/>
<sequence length="111" mass="12682">MQIYFKHHVNGRLRRDFVKFSSSIRSKTSPNHDTSTTAFHCWNSVFKVEGLALLLANVPMLSSSSLWSLAYFSLAFKCLHLRSGAFLYTPPRNPFLCKTLCTVDHPTFLLL</sequence>
<proteinExistence type="predicted"/>
<accession>A0A0K2UH37</accession>
<organism evidence="1">
    <name type="scientific">Lepeophtheirus salmonis</name>
    <name type="common">Salmon louse</name>
    <name type="synonym">Caligus salmonis</name>
    <dbReference type="NCBI Taxonomy" id="72036"/>
    <lineage>
        <taxon>Eukaryota</taxon>
        <taxon>Metazoa</taxon>
        <taxon>Ecdysozoa</taxon>
        <taxon>Arthropoda</taxon>
        <taxon>Crustacea</taxon>
        <taxon>Multicrustacea</taxon>
        <taxon>Hexanauplia</taxon>
        <taxon>Copepoda</taxon>
        <taxon>Siphonostomatoida</taxon>
        <taxon>Caligidae</taxon>
        <taxon>Lepeophtheirus</taxon>
    </lineage>
</organism>
<name>A0A0K2UH37_LEPSM</name>
<protein>
    <submittedName>
        <fullName evidence="1">Uncharacterized protein</fullName>
    </submittedName>
</protein>